<sequence>LVEVLNVSLEQKVGGKVLEVLTKTLDNRLVAALFTADDKSLIGDVVRRTVLGGILAYTGKSSYEAGDLQRAVEQNERGESDAGSTRLELDVAASAEFEEWDRLFVERIESDDRHVGERAKELDAKIALALEECDAIAQKRGPSSIDCNEPTVLAVCEYPARPCWSEHISQSFQYPHGHLHTSEINNQVDAIGQRGASTFHHDENPMLPYPDLLPPYLGPWGPLPAGGLVLQDPTIFRSEPGQTYRGRALLVENFQRAETAKPVPPV</sequence>
<dbReference type="Proteomes" id="UP000266841">
    <property type="component" value="Unassembled WGS sequence"/>
</dbReference>
<keyword evidence="2" id="KW-1185">Reference proteome</keyword>
<organism evidence="1 2">
    <name type="scientific">Thalassiosira oceanica</name>
    <name type="common">Marine diatom</name>
    <dbReference type="NCBI Taxonomy" id="159749"/>
    <lineage>
        <taxon>Eukaryota</taxon>
        <taxon>Sar</taxon>
        <taxon>Stramenopiles</taxon>
        <taxon>Ochrophyta</taxon>
        <taxon>Bacillariophyta</taxon>
        <taxon>Coscinodiscophyceae</taxon>
        <taxon>Thalassiosirophycidae</taxon>
        <taxon>Thalassiosirales</taxon>
        <taxon>Thalassiosiraceae</taxon>
        <taxon>Thalassiosira</taxon>
    </lineage>
</organism>
<reference evidence="1 2" key="1">
    <citation type="journal article" date="2012" name="Genome Biol.">
        <title>Genome and low-iron response of an oceanic diatom adapted to chronic iron limitation.</title>
        <authorList>
            <person name="Lommer M."/>
            <person name="Specht M."/>
            <person name="Roy A.S."/>
            <person name="Kraemer L."/>
            <person name="Andreson R."/>
            <person name="Gutowska M.A."/>
            <person name="Wolf J."/>
            <person name="Bergner S.V."/>
            <person name="Schilhabel M.B."/>
            <person name="Klostermeier U.C."/>
            <person name="Beiko R.G."/>
            <person name="Rosenstiel P."/>
            <person name="Hippler M."/>
            <person name="Laroche J."/>
        </authorList>
    </citation>
    <scope>NUCLEOTIDE SEQUENCE [LARGE SCALE GENOMIC DNA]</scope>
    <source>
        <strain evidence="1 2">CCMP1005</strain>
    </source>
</reference>
<evidence type="ECO:0000313" key="1">
    <source>
        <dbReference type="EMBL" id="EJK69530.1"/>
    </source>
</evidence>
<accession>K0SVR9</accession>
<feature type="non-terminal residue" evidence="1">
    <location>
        <position position="1"/>
    </location>
</feature>
<protein>
    <submittedName>
        <fullName evidence="1">Uncharacterized protein</fullName>
    </submittedName>
</protein>
<name>K0SVR9_THAOC</name>
<evidence type="ECO:0000313" key="2">
    <source>
        <dbReference type="Proteomes" id="UP000266841"/>
    </source>
</evidence>
<comment type="caution">
    <text evidence="1">The sequence shown here is derived from an EMBL/GenBank/DDBJ whole genome shotgun (WGS) entry which is preliminary data.</text>
</comment>
<proteinExistence type="predicted"/>
<gene>
    <name evidence="1" type="ORF">THAOC_09202</name>
</gene>
<dbReference type="AlphaFoldDB" id="K0SVR9"/>
<dbReference type="EMBL" id="AGNL01009937">
    <property type="protein sequence ID" value="EJK69530.1"/>
    <property type="molecule type" value="Genomic_DNA"/>
</dbReference>